<evidence type="ECO:0000313" key="2">
    <source>
        <dbReference type="EMBL" id="CAK9093972.1"/>
    </source>
</evidence>
<dbReference type="Proteomes" id="UP001642464">
    <property type="component" value="Unassembled WGS sequence"/>
</dbReference>
<evidence type="ECO:0000313" key="3">
    <source>
        <dbReference type="Proteomes" id="UP001642464"/>
    </source>
</evidence>
<feature type="region of interest" description="Disordered" evidence="1">
    <location>
        <begin position="1375"/>
        <end position="1397"/>
    </location>
</feature>
<feature type="compositionally biased region" description="Polar residues" evidence="1">
    <location>
        <begin position="50"/>
        <end position="62"/>
    </location>
</feature>
<proteinExistence type="predicted"/>
<feature type="compositionally biased region" description="Polar residues" evidence="1">
    <location>
        <begin position="19"/>
        <end position="28"/>
    </location>
</feature>
<feature type="region of interest" description="Disordered" evidence="1">
    <location>
        <begin position="19"/>
        <end position="168"/>
    </location>
</feature>
<feature type="region of interest" description="Disordered" evidence="1">
    <location>
        <begin position="1336"/>
        <end position="1355"/>
    </location>
</feature>
<reference evidence="2 3" key="1">
    <citation type="submission" date="2024-02" db="EMBL/GenBank/DDBJ databases">
        <authorList>
            <person name="Chen Y."/>
            <person name="Shah S."/>
            <person name="Dougan E. K."/>
            <person name="Thang M."/>
            <person name="Chan C."/>
        </authorList>
    </citation>
    <scope>NUCLEOTIDE SEQUENCE [LARGE SCALE GENOMIC DNA]</scope>
</reference>
<keyword evidence="3" id="KW-1185">Reference proteome</keyword>
<comment type="caution">
    <text evidence="2">The sequence shown here is derived from an EMBL/GenBank/DDBJ whole genome shotgun (WGS) entry which is preliminary data.</text>
</comment>
<gene>
    <name evidence="2" type="ORF">SCF082_LOCUS44187</name>
</gene>
<feature type="compositionally biased region" description="Basic and acidic residues" evidence="1">
    <location>
        <begin position="136"/>
        <end position="151"/>
    </location>
</feature>
<organism evidence="2 3">
    <name type="scientific">Durusdinium trenchii</name>
    <dbReference type="NCBI Taxonomy" id="1381693"/>
    <lineage>
        <taxon>Eukaryota</taxon>
        <taxon>Sar</taxon>
        <taxon>Alveolata</taxon>
        <taxon>Dinophyceae</taxon>
        <taxon>Suessiales</taxon>
        <taxon>Symbiodiniaceae</taxon>
        <taxon>Durusdinium</taxon>
    </lineage>
</organism>
<feature type="compositionally biased region" description="Pro residues" evidence="1">
    <location>
        <begin position="88"/>
        <end position="109"/>
    </location>
</feature>
<accession>A0ABP0R0A9</accession>
<dbReference type="EMBL" id="CAXAMM010040549">
    <property type="protein sequence ID" value="CAK9093972.1"/>
    <property type="molecule type" value="Genomic_DNA"/>
</dbReference>
<evidence type="ECO:0000256" key="1">
    <source>
        <dbReference type="SAM" id="MobiDB-lite"/>
    </source>
</evidence>
<protein>
    <submittedName>
        <fullName evidence="2">Uncharacterized protein</fullName>
    </submittedName>
</protein>
<name>A0ABP0R0A9_9DINO</name>
<sequence length="1509" mass="168320">MWQNLFVNCVEVLDGLHSASQKPKQEITTPKKRQIQEPEFIDLSTPPNTPQAKSVSKQTNTKAAKVVTVGEQQAAFPKKQTQDRIFPMPVPGSAPPSSPPEPPAQPPSPRQRALKRMRKLKDSVEKALKCSGAKTAPKDLPDVKDEHAAKQEEEEQEPELQVKKKRRRLRTCKKKVHTMSEKKLTVVKSYLAAKGITWQTSQAYHARLNVNGKERTKDFQALQQGLTEKKMPECLTCLAMMNAYGADLDSLETLFEQVEREAGAQSLKISQMLGLSADVAENVAALPDQEVAADQLQIVLYQGPPVQQEEADQAEQNGQETEVEDDIFAIIKSRPYLQVLPYNTCDKRIPIRCTLCHSARQPLGKVFEGDKLRKDSIENFVNQHCNGSNHLRALARLTSSNLSQSEDQAAAAPIQQDPSEIQMTACLGQCLTNNPDSRISLFRQELLDWARCTKLAKCLQKHTYTFNPSNDELVVRSDKCSKIAKVPDGNARAVCEHCEDTKLGHQAMKSAIRFSLKHWLARVLECRLFKSDEQVQLVLAELRQTNLYKAQRSKTEELLNLSDEQLQAWVRQSFIKLPRECCADSLLRYIDGTIRPMLQINVRDCSGELKALSCQFASQLASGGLSELGALNLKIAKAGCSGSLHHHPVAMGIMLQCLDYIGRQERGVLSMKHPRKMNDVEAGMVSEAALLLATNGCSASLMRDMGFSKVNTLRSHGRVEHLLEQNIPCPALAILWPDIMTQNLNLIDTILPRSGGGNRIRRFVMSFDSTYLLPLQSCIRLHGHKALIGAPFCLADLARSEPGCFQKLEPGREAVEKEVFKIIDEMMYHSKDFVRILVCDGEACNRLVKNAIFGDAPVLHAGLQLQERCELAISGLARLDLWALVSSEKERALGVGRGKMQLAGQTRAALQGVAMTCVAICATKPKDWSPFQKSHSLSEVHIEQYFGQLRSQYNDSDLTPRGYFNAAARVARKTAKKRVKEPNDLVEEEPLSPDQLRSCARNALAAALHLVSECSGVPKEQLEKSYRCESIGEFFEVADDEADAIQDGHEKGHEIETVLNEITSVATQEFAQCDPDDPEELLRENADGISRPQDTDARLPDGPELIELTREPDKNSKAARPMNSEFPRTLKQAVASKNMWSSLWGLAVFLRCGEDGMDSMFLKRAELVRARSRKLNWHQTMEHQLKEMRLQEEDGEGMLAGQKGSRASKWIVRSLKAKKDGSDETDKLQMGNVIVLNMGPDQVPTVALVMTVFPVAKKPRPCAQPVPLSHIKSFRAVQLKGKEENGKIVFEPTSNSWIFSSSHVLAILDIDASLSDVASGRLTLTPESLDVFAEVQSENKPEVEPSSPKRRRKTSSKINFSKVFKGFHRAAKTLMKKAEKESSAQPESIKPQDIRRSEAGRKKIKSILVKMASLDQLHFANPAFDAKTQMCKIKTISEQYSFADFVNQAPAYYQFKFFDKRKGDSYGAAVCAELGSALDEMRNEKPSRTKWLALISDVRSAKIDNEIAM</sequence>